<dbReference type="RefSeq" id="WP_146857926.1">
    <property type="nucleotide sequence ID" value="NZ_BKAU01000001.1"/>
</dbReference>
<dbReference type="InterPro" id="IPR011991">
    <property type="entry name" value="ArsR-like_HTH"/>
</dbReference>
<sequence>MKAQFIRDTQVAASMMHPLRLSILEHLKEPNSAAGLARILEMPRQQLNYHLRELEKNELIELVEERKKGNCTERVMRASAKSYLVVLNTAQADPEEVQDKYSSSYLVSAASKLIQEVAELQTGAHKAKKKLATFTLQTEVRFADPEKLNAFTEELSRTIMKLAAKYHTDDDPHARPYQFHLFSHPTLKKQQHEKRSSN</sequence>
<evidence type="ECO:0000313" key="1">
    <source>
        <dbReference type="EMBL" id="GEP94456.1"/>
    </source>
</evidence>
<reference evidence="1 2" key="1">
    <citation type="submission" date="2019-07" db="EMBL/GenBank/DDBJ databases">
        <title>Whole genome shotgun sequence of Chitinophaga cymbidii NBRC 109752.</title>
        <authorList>
            <person name="Hosoyama A."/>
            <person name="Uohara A."/>
            <person name="Ohji S."/>
            <person name="Ichikawa N."/>
        </authorList>
    </citation>
    <scope>NUCLEOTIDE SEQUENCE [LARGE SCALE GENOMIC DNA]</scope>
    <source>
        <strain evidence="1 2">NBRC 109752</strain>
    </source>
</reference>
<organism evidence="1 2">
    <name type="scientific">Chitinophaga cymbidii</name>
    <dbReference type="NCBI Taxonomy" id="1096750"/>
    <lineage>
        <taxon>Bacteria</taxon>
        <taxon>Pseudomonadati</taxon>
        <taxon>Bacteroidota</taxon>
        <taxon>Chitinophagia</taxon>
        <taxon>Chitinophagales</taxon>
        <taxon>Chitinophagaceae</taxon>
        <taxon>Chitinophaga</taxon>
    </lineage>
</organism>
<comment type="caution">
    <text evidence="1">The sequence shown here is derived from an EMBL/GenBank/DDBJ whole genome shotgun (WGS) entry which is preliminary data.</text>
</comment>
<dbReference type="Proteomes" id="UP000321436">
    <property type="component" value="Unassembled WGS sequence"/>
</dbReference>
<dbReference type="SUPFAM" id="SSF46785">
    <property type="entry name" value="Winged helix' DNA-binding domain"/>
    <property type="match status" value="1"/>
</dbReference>
<name>A0A512RFG7_9BACT</name>
<dbReference type="OrthoDB" id="1691727at2"/>
<dbReference type="GO" id="GO:0006355">
    <property type="term" value="P:regulation of DNA-templated transcription"/>
    <property type="evidence" value="ECO:0007669"/>
    <property type="project" value="UniProtKB-ARBA"/>
</dbReference>
<accession>A0A512RFG7</accession>
<dbReference type="InterPro" id="IPR036390">
    <property type="entry name" value="WH_DNA-bd_sf"/>
</dbReference>
<protein>
    <submittedName>
        <fullName evidence="1">Transcriptional regulator</fullName>
    </submittedName>
</protein>
<dbReference type="CDD" id="cd00090">
    <property type="entry name" value="HTH_ARSR"/>
    <property type="match status" value="1"/>
</dbReference>
<dbReference type="Gene3D" id="1.10.10.10">
    <property type="entry name" value="Winged helix-like DNA-binding domain superfamily/Winged helix DNA-binding domain"/>
    <property type="match status" value="1"/>
</dbReference>
<dbReference type="Pfam" id="PF12840">
    <property type="entry name" value="HTH_20"/>
    <property type="match status" value="1"/>
</dbReference>
<evidence type="ECO:0000313" key="2">
    <source>
        <dbReference type="Proteomes" id="UP000321436"/>
    </source>
</evidence>
<proteinExistence type="predicted"/>
<gene>
    <name evidence="1" type="ORF">CCY01nite_07160</name>
</gene>
<keyword evidence="2" id="KW-1185">Reference proteome</keyword>
<dbReference type="AlphaFoldDB" id="A0A512RFG7"/>
<dbReference type="InterPro" id="IPR036388">
    <property type="entry name" value="WH-like_DNA-bd_sf"/>
</dbReference>
<dbReference type="EMBL" id="BKAU01000001">
    <property type="protein sequence ID" value="GEP94456.1"/>
    <property type="molecule type" value="Genomic_DNA"/>
</dbReference>